<proteinExistence type="predicted"/>
<dbReference type="AlphaFoldDB" id="G7YNV1"/>
<evidence type="ECO:0000313" key="2">
    <source>
        <dbReference type="Proteomes" id="UP000008909"/>
    </source>
</evidence>
<accession>G7YNV1</accession>
<reference evidence="1" key="1">
    <citation type="journal article" date="2011" name="Genome Biol.">
        <title>The draft genome of the carcinogenic human liver fluke Clonorchis sinensis.</title>
        <authorList>
            <person name="Wang X."/>
            <person name="Chen W."/>
            <person name="Huang Y."/>
            <person name="Sun J."/>
            <person name="Men J."/>
            <person name="Liu H."/>
            <person name="Luo F."/>
            <person name="Guo L."/>
            <person name="Lv X."/>
            <person name="Deng C."/>
            <person name="Zhou C."/>
            <person name="Fan Y."/>
            <person name="Li X."/>
            <person name="Huang L."/>
            <person name="Hu Y."/>
            <person name="Liang C."/>
            <person name="Hu X."/>
            <person name="Xu J."/>
            <person name="Yu X."/>
        </authorList>
    </citation>
    <scope>NUCLEOTIDE SEQUENCE [LARGE SCALE GENOMIC DNA]</scope>
    <source>
        <strain evidence="1">Henan</strain>
    </source>
</reference>
<name>G7YNV1_CLOSI</name>
<organism evidence="1 2">
    <name type="scientific">Clonorchis sinensis</name>
    <name type="common">Chinese liver fluke</name>
    <dbReference type="NCBI Taxonomy" id="79923"/>
    <lineage>
        <taxon>Eukaryota</taxon>
        <taxon>Metazoa</taxon>
        <taxon>Spiralia</taxon>
        <taxon>Lophotrochozoa</taxon>
        <taxon>Platyhelminthes</taxon>
        <taxon>Trematoda</taxon>
        <taxon>Digenea</taxon>
        <taxon>Opisthorchiida</taxon>
        <taxon>Opisthorchiata</taxon>
        <taxon>Opisthorchiidae</taxon>
        <taxon>Clonorchis</taxon>
    </lineage>
</organism>
<gene>
    <name evidence="1" type="ORF">CLF_104492</name>
</gene>
<sequence length="491" mass="56609">MIIPDIKINASTDFIYRNLGTESVTHRRLSYYLVVRKLLDKNPNATMGMGINRLKNVQTSTVFIDGQLCVEGPSYPAVEDSKSRPTATARRRFIIDEIMRRTLKGLHDPGFKNPLSEKFVHLEYGNHMLRTHKLRIYAAGHTVCEYAFKDSRKNTGSYGILCVSRKFTLTLMEIRLQYRQRTPEIESNQSTLAPYSSSRTWSNHAFQETDRSEVHRVLNHTREDSRIFASMVDMYEISCNHKQVHVNRTFATKWSAHACVEYAAVTLSTKYLRVNTQCWYIVDNGDDNDHKLKLTANTLILSQDHVFYIHDNWCFFEEKHFVGSTLVFVHFESTILPRLQSECNVGCKFIVEKFVQVYRHRESSSNTTMSLERWLCCVDDTIGLDAEQQPGRYSDCCRVTPIYIQEGVTLELIRCWKVVVVSGGGEQSISGILLIDLNVTASVRNGCSTLLAQRTYSECVTLYHTYYSSNPLQIKPSNFVMRECRQQRMNN</sequence>
<reference key="2">
    <citation type="submission" date="2011-10" db="EMBL/GenBank/DDBJ databases">
        <title>The genome and transcriptome sequence of Clonorchis sinensis provide insights into the carcinogenic liver fluke.</title>
        <authorList>
            <person name="Wang X."/>
            <person name="Huang Y."/>
            <person name="Chen W."/>
            <person name="Liu H."/>
            <person name="Guo L."/>
            <person name="Chen Y."/>
            <person name="Luo F."/>
            <person name="Zhou W."/>
            <person name="Sun J."/>
            <person name="Mao Q."/>
            <person name="Liang P."/>
            <person name="Zhou C."/>
            <person name="Tian Y."/>
            <person name="Men J."/>
            <person name="Lv X."/>
            <person name="Huang L."/>
            <person name="Zhou J."/>
            <person name="Hu Y."/>
            <person name="Li R."/>
            <person name="Zhang F."/>
            <person name="Lei H."/>
            <person name="Li X."/>
            <person name="Hu X."/>
            <person name="Liang C."/>
            <person name="Xu J."/>
            <person name="Wu Z."/>
            <person name="Yu X."/>
        </authorList>
    </citation>
    <scope>NUCLEOTIDE SEQUENCE</scope>
    <source>
        <strain>Henan</strain>
    </source>
</reference>
<dbReference type="EMBL" id="DF143909">
    <property type="protein sequence ID" value="GAA54632.1"/>
    <property type="molecule type" value="Genomic_DNA"/>
</dbReference>
<evidence type="ECO:0000313" key="1">
    <source>
        <dbReference type="EMBL" id="GAA54632.1"/>
    </source>
</evidence>
<protein>
    <submittedName>
        <fullName evidence="1">Uncharacterized protein</fullName>
    </submittedName>
</protein>
<keyword evidence="2" id="KW-1185">Reference proteome</keyword>
<dbReference type="Proteomes" id="UP000008909">
    <property type="component" value="Unassembled WGS sequence"/>
</dbReference>